<accession>A0A087UTW3</accession>
<organism evidence="1 2">
    <name type="scientific">Stegodyphus mimosarum</name>
    <name type="common">African social velvet spider</name>
    <dbReference type="NCBI Taxonomy" id="407821"/>
    <lineage>
        <taxon>Eukaryota</taxon>
        <taxon>Metazoa</taxon>
        <taxon>Ecdysozoa</taxon>
        <taxon>Arthropoda</taxon>
        <taxon>Chelicerata</taxon>
        <taxon>Arachnida</taxon>
        <taxon>Araneae</taxon>
        <taxon>Araneomorphae</taxon>
        <taxon>Entelegynae</taxon>
        <taxon>Eresoidea</taxon>
        <taxon>Eresidae</taxon>
        <taxon>Stegodyphus</taxon>
    </lineage>
</organism>
<dbReference type="Proteomes" id="UP000054359">
    <property type="component" value="Unassembled WGS sequence"/>
</dbReference>
<gene>
    <name evidence="1" type="ORF">X975_18641</name>
</gene>
<protein>
    <submittedName>
        <fullName evidence="1">Uncharacterized protein</fullName>
    </submittedName>
</protein>
<evidence type="ECO:0000313" key="1">
    <source>
        <dbReference type="EMBL" id="KFM80802.1"/>
    </source>
</evidence>
<reference evidence="1 2" key="1">
    <citation type="submission" date="2013-11" db="EMBL/GenBank/DDBJ databases">
        <title>Genome sequencing of Stegodyphus mimosarum.</title>
        <authorList>
            <person name="Bechsgaard J."/>
        </authorList>
    </citation>
    <scope>NUCLEOTIDE SEQUENCE [LARGE SCALE GENOMIC DNA]</scope>
</reference>
<sequence length="80" mass="8912">MFLINSSEFTPFFVNVSNFSYLDSSVISNSFLSLYQTILIGWSPVTSHLRTALSPCRTVSAVKCSSNLAGTIRRINEFQV</sequence>
<evidence type="ECO:0000313" key="2">
    <source>
        <dbReference type="Proteomes" id="UP000054359"/>
    </source>
</evidence>
<name>A0A087UTW3_STEMI</name>
<feature type="non-terminal residue" evidence="1">
    <location>
        <position position="80"/>
    </location>
</feature>
<proteinExistence type="predicted"/>
<dbReference type="EMBL" id="KK121587">
    <property type="protein sequence ID" value="KFM80802.1"/>
    <property type="molecule type" value="Genomic_DNA"/>
</dbReference>
<dbReference type="AlphaFoldDB" id="A0A087UTW3"/>
<keyword evidence="2" id="KW-1185">Reference proteome</keyword>